<accession>A0ABQ9T4I9</accession>
<evidence type="ECO:0000313" key="2">
    <source>
        <dbReference type="Proteomes" id="UP001241169"/>
    </source>
</evidence>
<comment type="caution">
    <text evidence="1">The sequence shown here is derived from an EMBL/GenBank/DDBJ whole genome shotgun (WGS) entry which is preliminary data.</text>
</comment>
<organism evidence="1 2">
    <name type="scientific">Colletotrichum paranaense</name>
    <dbReference type="NCBI Taxonomy" id="1914294"/>
    <lineage>
        <taxon>Eukaryota</taxon>
        <taxon>Fungi</taxon>
        <taxon>Dikarya</taxon>
        <taxon>Ascomycota</taxon>
        <taxon>Pezizomycotina</taxon>
        <taxon>Sordariomycetes</taxon>
        <taxon>Hypocreomycetidae</taxon>
        <taxon>Glomerellales</taxon>
        <taxon>Glomerellaceae</taxon>
        <taxon>Colletotrichum</taxon>
        <taxon>Colletotrichum acutatum species complex</taxon>
    </lineage>
</organism>
<dbReference type="Proteomes" id="UP001241169">
    <property type="component" value="Unassembled WGS sequence"/>
</dbReference>
<reference evidence="1 2" key="1">
    <citation type="submission" date="2016-10" db="EMBL/GenBank/DDBJ databases">
        <title>The genome sequence of Colletotrichum fioriniae PJ7.</title>
        <authorList>
            <person name="Baroncelli R."/>
        </authorList>
    </citation>
    <scope>NUCLEOTIDE SEQUENCE [LARGE SCALE GENOMIC DNA]</scope>
    <source>
        <strain evidence="1 2">IMI 384185</strain>
    </source>
</reference>
<proteinExistence type="predicted"/>
<protein>
    <submittedName>
        <fullName evidence="1">Uncharacterized protein</fullName>
    </submittedName>
</protein>
<dbReference type="EMBL" id="MOPA01000001">
    <property type="protein sequence ID" value="KAK1546530.1"/>
    <property type="molecule type" value="Genomic_DNA"/>
</dbReference>
<sequence>MLSSFTFGEVRRHRVTNSKSRLFPVSAGRDV</sequence>
<evidence type="ECO:0000313" key="1">
    <source>
        <dbReference type="EMBL" id="KAK1546530.1"/>
    </source>
</evidence>
<name>A0ABQ9T4I9_9PEZI</name>
<gene>
    <name evidence="1" type="ORF">CPAR01_00497</name>
</gene>
<dbReference type="RefSeq" id="XP_060355645.1">
    <property type="nucleotide sequence ID" value="XM_060484788.1"/>
</dbReference>
<dbReference type="GeneID" id="85368687"/>
<keyword evidence="2" id="KW-1185">Reference proteome</keyword>